<reference evidence="1 2" key="1">
    <citation type="journal article" date="2013" name="Genome Announc.">
        <title>Genome Sequence of Thalassolituus oleivorans MIL-1 (DSM 14913T).</title>
        <authorList>
            <person name="Golyshin P.N."/>
            <person name="Werner J."/>
            <person name="Chernikova T.N."/>
            <person name="Tran H."/>
            <person name="Ferrer M."/>
            <person name="Yakimov M.M."/>
            <person name="Teeling H."/>
            <person name="Golyshina O.V."/>
        </authorList>
    </citation>
    <scope>NUCLEOTIDE SEQUENCE [LARGE SCALE GENOMIC DNA]</scope>
    <source>
        <strain evidence="1 2">MIL-1</strain>
    </source>
</reference>
<accession>M5DTM8</accession>
<evidence type="ECO:0000313" key="2">
    <source>
        <dbReference type="Proteomes" id="UP000011866"/>
    </source>
</evidence>
<keyword evidence="2" id="KW-1185">Reference proteome</keyword>
<dbReference type="KEGG" id="tol:TOL_2870"/>
<dbReference type="AlphaFoldDB" id="M5DTM8"/>
<dbReference type="HOGENOM" id="CLU_1795552_0_0_6"/>
<dbReference type="Proteomes" id="UP000011866">
    <property type="component" value="Chromosome"/>
</dbReference>
<gene>
    <name evidence="1" type="ORF">TOL_2870</name>
</gene>
<dbReference type="EMBL" id="HF680312">
    <property type="protein sequence ID" value="CCU73266.1"/>
    <property type="molecule type" value="Genomic_DNA"/>
</dbReference>
<dbReference type="STRING" id="187493.CN03_04080"/>
<name>M5DTM8_9GAMM</name>
<evidence type="ECO:0000313" key="1">
    <source>
        <dbReference type="EMBL" id="CCU73266.1"/>
    </source>
</evidence>
<sequence>MQNSTLQLRMVNSMQHSQQVFSATYDYLNLGVTYMGKNLNETRNTLGVILQNEDAPSNFVSLASNTAWVTPNMPAAVSSISDQIKLNQLSSDAFVSETYLKGNGGNSTGTQSTYYFDFSATGTDPSGRVASTQQVVFSITGPSL</sequence>
<proteinExistence type="predicted"/>
<organism evidence="1 2">
    <name type="scientific">Thalassolituus oleivorans MIL-1</name>
    <dbReference type="NCBI Taxonomy" id="1298593"/>
    <lineage>
        <taxon>Bacteria</taxon>
        <taxon>Pseudomonadati</taxon>
        <taxon>Pseudomonadota</taxon>
        <taxon>Gammaproteobacteria</taxon>
        <taxon>Oceanospirillales</taxon>
        <taxon>Oceanospirillaceae</taxon>
        <taxon>Thalassolituus</taxon>
    </lineage>
</organism>
<protein>
    <submittedName>
        <fullName evidence="1">Uncharacterized protein</fullName>
    </submittedName>
</protein>